<keyword evidence="2" id="KW-1133">Transmembrane helix</keyword>
<reference evidence="3 4" key="1">
    <citation type="journal article" date="2014" name="Am. J. Bot.">
        <title>Genome assembly and annotation for red clover (Trifolium pratense; Fabaceae).</title>
        <authorList>
            <person name="Istvanek J."/>
            <person name="Jaros M."/>
            <person name="Krenek A."/>
            <person name="Repkova J."/>
        </authorList>
    </citation>
    <scope>NUCLEOTIDE SEQUENCE [LARGE SCALE GENOMIC DNA]</scope>
    <source>
        <strain evidence="4">cv. Tatra</strain>
        <tissue evidence="3">Young leaves</tissue>
    </source>
</reference>
<evidence type="ECO:0000256" key="2">
    <source>
        <dbReference type="SAM" id="Phobius"/>
    </source>
</evidence>
<dbReference type="Proteomes" id="UP000236291">
    <property type="component" value="Unassembled WGS sequence"/>
</dbReference>
<keyword evidence="2" id="KW-0812">Transmembrane</keyword>
<evidence type="ECO:0000256" key="1">
    <source>
        <dbReference type="SAM" id="MobiDB-lite"/>
    </source>
</evidence>
<evidence type="ECO:0000313" key="4">
    <source>
        <dbReference type="Proteomes" id="UP000236291"/>
    </source>
</evidence>
<evidence type="ECO:0000313" key="3">
    <source>
        <dbReference type="EMBL" id="PNX64194.1"/>
    </source>
</evidence>
<keyword evidence="2" id="KW-0472">Membrane</keyword>
<reference evidence="3 4" key="2">
    <citation type="journal article" date="2017" name="Front. Plant Sci.">
        <title>Gene Classification and Mining of Molecular Markers Useful in Red Clover (Trifolium pratense) Breeding.</title>
        <authorList>
            <person name="Istvanek J."/>
            <person name="Dluhosova J."/>
            <person name="Dluhos P."/>
            <person name="Patkova L."/>
            <person name="Nedelnik J."/>
            <person name="Repkova J."/>
        </authorList>
    </citation>
    <scope>NUCLEOTIDE SEQUENCE [LARGE SCALE GENOMIC DNA]</scope>
    <source>
        <strain evidence="4">cv. Tatra</strain>
        <tissue evidence="3">Young leaves</tissue>
    </source>
</reference>
<dbReference type="AlphaFoldDB" id="A0A2K3KD28"/>
<feature type="transmembrane region" description="Helical" evidence="2">
    <location>
        <begin position="25"/>
        <end position="44"/>
    </location>
</feature>
<feature type="non-terminal residue" evidence="3">
    <location>
        <position position="1"/>
    </location>
</feature>
<name>A0A2K3KD28_TRIPR</name>
<gene>
    <name evidence="3" type="ORF">L195_g053892</name>
</gene>
<proteinExistence type="predicted"/>
<feature type="region of interest" description="Disordered" evidence="1">
    <location>
        <begin position="1"/>
        <end position="21"/>
    </location>
</feature>
<organism evidence="3 4">
    <name type="scientific">Trifolium pratense</name>
    <name type="common">Red clover</name>
    <dbReference type="NCBI Taxonomy" id="57577"/>
    <lineage>
        <taxon>Eukaryota</taxon>
        <taxon>Viridiplantae</taxon>
        <taxon>Streptophyta</taxon>
        <taxon>Embryophyta</taxon>
        <taxon>Tracheophyta</taxon>
        <taxon>Spermatophyta</taxon>
        <taxon>Magnoliopsida</taxon>
        <taxon>eudicotyledons</taxon>
        <taxon>Gunneridae</taxon>
        <taxon>Pentapetalae</taxon>
        <taxon>rosids</taxon>
        <taxon>fabids</taxon>
        <taxon>Fabales</taxon>
        <taxon>Fabaceae</taxon>
        <taxon>Papilionoideae</taxon>
        <taxon>50 kb inversion clade</taxon>
        <taxon>NPAAA clade</taxon>
        <taxon>Hologalegina</taxon>
        <taxon>IRL clade</taxon>
        <taxon>Trifolieae</taxon>
        <taxon>Trifolium</taxon>
    </lineage>
</organism>
<sequence length="46" mass="4773">DEGGGAATSPPSNKAASQQPFQRPLSSLMSSLFSIAAFSILNFCKL</sequence>
<dbReference type="EMBL" id="ASHM01092388">
    <property type="protein sequence ID" value="PNX64194.1"/>
    <property type="molecule type" value="Genomic_DNA"/>
</dbReference>
<protein>
    <submittedName>
        <fullName evidence="3">Uncharacterized protein</fullName>
    </submittedName>
</protein>
<comment type="caution">
    <text evidence="3">The sequence shown here is derived from an EMBL/GenBank/DDBJ whole genome shotgun (WGS) entry which is preliminary data.</text>
</comment>
<feature type="compositionally biased region" description="Polar residues" evidence="1">
    <location>
        <begin position="9"/>
        <end position="21"/>
    </location>
</feature>
<accession>A0A2K3KD28</accession>